<feature type="transmembrane region" description="Helical" evidence="5">
    <location>
        <begin position="333"/>
        <end position="350"/>
    </location>
</feature>
<dbReference type="Gene3D" id="1.20.1420.30">
    <property type="entry name" value="NCX, central ion-binding region"/>
    <property type="match status" value="1"/>
</dbReference>
<feature type="transmembrane region" description="Helical" evidence="5">
    <location>
        <begin position="231"/>
        <end position="251"/>
    </location>
</feature>
<name>E8ZKR2_MYCHL</name>
<evidence type="ECO:0000256" key="3">
    <source>
        <dbReference type="ARBA" id="ARBA00022989"/>
    </source>
</evidence>
<feature type="domain" description="Sodium/calcium exchanger membrane region" evidence="6">
    <location>
        <begin position="210"/>
        <end position="347"/>
    </location>
</feature>
<reference evidence="7 8" key="1">
    <citation type="journal article" date="2011" name="J. Bacteriol.">
        <title>Complete genome sequence of Mycoplasma haemofelis, a hemotropic mycoplasma.</title>
        <authorList>
            <person name="Barker E.N."/>
            <person name="Helps C.R."/>
            <person name="Peters I.R."/>
            <person name="Darby A.C."/>
            <person name="Radford A.D."/>
            <person name="Tasker S."/>
        </authorList>
    </citation>
    <scope>NUCLEOTIDE SEQUENCE [LARGE SCALE GENOMIC DNA]</scope>
    <source>
        <strain evidence="7 8">Langford 1</strain>
    </source>
</reference>
<evidence type="ECO:0000256" key="1">
    <source>
        <dbReference type="ARBA" id="ARBA00004141"/>
    </source>
</evidence>
<evidence type="ECO:0000256" key="4">
    <source>
        <dbReference type="ARBA" id="ARBA00023136"/>
    </source>
</evidence>
<dbReference type="EMBL" id="FR773153">
    <property type="protein sequence ID" value="CBY92228.1"/>
    <property type="molecule type" value="Genomic_DNA"/>
</dbReference>
<keyword evidence="3 5" id="KW-1133">Transmembrane helix</keyword>
<feature type="transmembrane region" description="Helical" evidence="5">
    <location>
        <begin position="305"/>
        <end position="324"/>
    </location>
</feature>
<dbReference type="HOGENOM" id="CLU_717054_0_0_14"/>
<keyword evidence="2 5" id="KW-0812">Transmembrane</keyword>
<feature type="domain" description="Sodium/calcium exchanger membrane region" evidence="6">
    <location>
        <begin position="6"/>
        <end position="170"/>
    </location>
</feature>
<dbReference type="AlphaFoldDB" id="E8ZKR2"/>
<evidence type="ECO:0000313" key="7">
    <source>
        <dbReference type="EMBL" id="CBY92228.1"/>
    </source>
</evidence>
<feature type="transmembrane region" description="Helical" evidence="5">
    <location>
        <begin position="6"/>
        <end position="24"/>
    </location>
</feature>
<feature type="transmembrane region" description="Helical" evidence="5">
    <location>
        <begin position="86"/>
        <end position="105"/>
    </location>
</feature>
<evidence type="ECO:0000256" key="5">
    <source>
        <dbReference type="SAM" id="Phobius"/>
    </source>
</evidence>
<keyword evidence="8" id="KW-1185">Reference proteome</keyword>
<organism evidence="7 8">
    <name type="scientific">Mycoplasma haemofelis (strain Langford 1)</name>
    <name type="common">Haemobartonella felis</name>
    <dbReference type="NCBI Taxonomy" id="941640"/>
    <lineage>
        <taxon>Bacteria</taxon>
        <taxon>Bacillati</taxon>
        <taxon>Mycoplasmatota</taxon>
        <taxon>Mollicutes</taxon>
        <taxon>Mycoplasmataceae</taxon>
        <taxon>Mycoplasma</taxon>
    </lineage>
</organism>
<protein>
    <submittedName>
        <fullName evidence="7">Na+/Ca+ antiporter, CaCA family</fullName>
    </submittedName>
</protein>
<feature type="transmembrane region" description="Helical" evidence="5">
    <location>
        <begin position="258"/>
        <end position="276"/>
    </location>
</feature>
<feature type="transmembrane region" description="Helical" evidence="5">
    <location>
        <begin position="36"/>
        <end position="56"/>
    </location>
</feature>
<dbReference type="InterPro" id="IPR004837">
    <property type="entry name" value="NaCa_Exmemb"/>
</dbReference>
<evidence type="ECO:0000256" key="2">
    <source>
        <dbReference type="ARBA" id="ARBA00022692"/>
    </source>
</evidence>
<dbReference type="KEGG" id="mha:HF1_02200"/>
<feature type="transmembrane region" description="Helical" evidence="5">
    <location>
        <begin position="150"/>
        <end position="170"/>
    </location>
</feature>
<evidence type="ECO:0000259" key="6">
    <source>
        <dbReference type="Pfam" id="PF01699"/>
    </source>
</evidence>
<feature type="transmembrane region" description="Helical" evidence="5">
    <location>
        <begin position="125"/>
        <end position="144"/>
    </location>
</feature>
<comment type="subcellular location">
    <subcellularLocation>
        <location evidence="1">Membrane</location>
        <topology evidence="1">Multi-pass membrane protein</topology>
    </subcellularLocation>
</comment>
<gene>
    <name evidence="7" type="ordered locus">HF1_02200</name>
</gene>
<dbReference type="Pfam" id="PF01699">
    <property type="entry name" value="Na_Ca_ex"/>
    <property type="match status" value="2"/>
</dbReference>
<proteinExistence type="predicted"/>
<dbReference type="Proteomes" id="UP000008637">
    <property type="component" value="Chromosome"/>
</dbReference>
<dbReference type="GO" id="GO:0055085">
    <property type="term" value="P:transmembrane transport"/>
    <property type="evidence" value="ECO:0007669"/>
    <property type="project" value="InterPro"/>
</dbReference>
<accession>E8ZKR2</accession>
<feature type="transmembrane region" description="Helical" evidence="5">
    <location>
        <begin position="198"/>
        <end position="219"/>
    </location>
</feature>
<dbReference type="GO" id="GO:0016020">
    <property type="term" value="C:membrane"/>
    <property type="evidence" value="ECO:0007669"/>
    <property type="project" value="UniProtKB-SubCell"/>
</dbReference>
<evidence type="ECO:0000313" key="8">
    <source>
        <dbReference type="Proteomes" id="UP000008637"/>
    </source>
</evidence>
<sequence length="355" mass="41113">MTVPLLLAFLSCFIGIIVTAYWSIESIKAISVKYKLSDTFVGAVFLSVGTSFPEFVNSIVSGFHDKYLDTPRYAMYSFYNVTGANTWQVVFLSVAISLITIKTLFQRKSKDIEDIQNIFWKESIFSWELVFWETVFLCVVFLAPFLFSRFLFRGFSVINVVFLLIWFWYLHTTYKDQPEVERRDNEFNHFSSWNKPSLLGISFLLWCLFGALSYANFYIASKFPISGNFSFGIILSFVTSTPEFSALFFLFRKREYRIAVGGFFGSSLFNLTLPAYTNWISGKPLIGKHHTITHDGNLPLSTNKLSFWLILNLFLLILFLMSFYKPKFLKRTVIFFNGIVVAALYVFLNIKLNEL</sequence>
<dbReference type="InterPro" id="IPR044880">
    <property type="entry name" value="NCX_ion-bd_dom_sf"/>
</dbReference>
<dbReference type="OrthoDB" id="394818at2"/>
<keyword evidence="4 5" id="KW-0472">Membrane</keyword>